<evidence type="ECO:0000313" key="2">
    <source>
        <dbReference type="EMBL" id="BCZ24337.1"/>
    </source>
</evidence>
<reference evidence="2 3" key="1">
    <citation type="submission" date="2021-07" db="EMBL/GenBank/DDBJ databases">
        <title>Complete genome sequence of nontuberculous Mycobacterium sp. TY59.</title>
        <authorList>
            <person name="Fukushima K."/>
        </authorList>
    </citation>
    <scope>NUCLEOTIDE SEQUENCE [LARGE SCALE GENOMIC DNA]</scope>
    <source>
        <strain evidence="2 3">TY59</strain>
    </source>
</reference>
<feature type="compositionally biased region" description="Low complexity" evidence="1">
    <location>
        <begin position="97"/>
        <end position="134"/>
    </location>
</feature>
<proteinExistence type="predicted"/>
<dbReference type="Proteomes" id="UP000826012">
    <property type="component" value="Chromosome"/>
</dbReference>
<reference evidence="2 3" key="2">
    <citation type="submission" date="2021-07" db="EMBL/GenBank/DDBJ databases">
        <authorList>
            <person name="Matsumoto Y."/>
            <person name="Motooka D."/>
            <person name="Nakamura S."/>
        </authorList>
    </citation>
    <scope>NUCLEOTIDE SEQUENCE [LARGE SCALE GENOMIC DNA]</scope>
    <source>
        <strain evidence="2 3">TY59</strain>
    </source>
</reference>
<name>A0ABM7SSM8_9MYCO</name>
<keyword evidence="3" id="KW-1185">Reference proteome</keyword>
<protein>
    <submittedName>
        <fullName evidence="2">Uncharacterized protein</fullName>
    </submittedName>
</protein>
<feature type="compositionally biased region" description="Polar residues" evidence="1">
    <location>
        <begin position="73"/>
        <end position="83"/>
    </location>
</feature>
<evidence type="ECO:0000313" key="3">
    <source>
        <dbReference type="Proteomes" id="UP000826012"/>
    </source>
</evidence>
<organism evidence="2 3">
    <name type="scientific">Mycobacterium senriense</name>
    <dbReference type="NCBI Taxonomy" id="2775496"/>
    <lineage>
        <taxon>Bacteria</taxon>
        <taxon>Bacillati</taxon>
        <taxon>Actinomycetota</taxon>
        <taxon>Actinomycetes</taxon>
        <taxon>Mycobacteriales</taxon>
        <taxon>Mycobacteriaceae</taxon>
        <taxon>Mycobacterium</taxon>
        <taxon>Mycobacterium avium complex (MAC)</taxon>
    </lineage>
</organism>
<accession>A0ABM7SSM8</accession>
<dbReference type="EMBL" id="AP024828">
    <property type="protein sequence ID" value="BCZ24337.1"/>
    <property type="molecule type" value="Genomic_DNA"/>
</dbReference>
<evidence type="ECO:0000256" key="1">
    <source>
        <dbReference type="SAM" id="MobiDB-lite"/>
    </source>
</evidence>
<feature type="region of interest" description="Disordered" evidence="1">
    <location>
        <begin position="73"/>
        <end position="143"/>
    </location>
</feature>
<sequence length="143" mass="15319">MAPDHGGVAAIARLHIQATGGSQGAARDAAHTWRMTAKTPHSTTAGGGRRRLLRLALAGAATLAVLALYDAAQPQTPGSTLGSGSVRLAADGDDDQAQLQQQLNQQQLQQSMQQAEEQNEQAQQQFNQDMQQQQTYENQFNNP</sequence>
<gene>
    <name evidence="2" type="ORF">MTY59_41920</name>
</gene>